<dbReference type="InterPro" id="IPR050931">
    <property type="entry name" value="Mito_Protein_Transport_Metaxin"/>
</dbReference>
<dbReference type="AlphaFoldDB" id="A0A6V7UJB0"/>
<comment type="caution">
    <text evidence="4">The sequence shown here is derived from an EMBL/GenBank/DDBJ whole genome shotgun (WGS) entry which is preliminary data.</text>
</comment>
<dbReference type="InterPro" id="IPR033468">
    <property type="entry name" value="Metaxin_GST"/>
</dbReference>
<dbReference type="SUPFAM" id="SSF52833">
    <property type="entry name" value="Thioredoxin-like"/>
    <property type="match status" value="1"/>
</dbReference>
<dbReference type="PANTHER" id="PTHR12289">
    <property type="entry name" value="METAXIN RELATED"/>
    <property type="match status" value="1"/>
</dbReference>
<comment type="similarity">
    <text evidence="1">Belongs to the FAX family.</text>
</comment>
<dbReference type="CDD" id="cd03080">
    <property type="entry name" value="GST_N_Metaxin_like"/>
    <property type="match status" value="1"/>
</dbReference>
<sequence>MPLNQINLLMLKATHNLLVPNWKEDVVYLVIFPRTHSIPSSSPASLKLETWLRMNNIKYQNVSNQFKHASVKGQVPFIELNGRQHADSNFIIEHLRSHFKLPIDGNLNSSERANLRAFSLLIEESFFRCLQYDFSINASWIGTDSGFLPYFTGAKKFIAKNLIPKNSNIRLLENLKIIFKFKLKTKKTLNAQGYGRHSVNEIEDIAKKDLMALSTFLGKSLTFLVTNLLRCLDAIAFGFLAVSIYVPRNLKEINLFIEKSTPNLMEFVKRMKEQFWPDWSEICEQLALNTEDIKK</sequence>
<reference evidence="4 5" key="1">
    <citation type="submission" date="2020-08" db="EMBL/GenBank/DDBJ databases">
        <authorList>
            <person name="Koutsovoulos G."/>
            <person name="Danchin GJ E."/>
        </authorList>
    </citation>
    <scope>NUCLEOTIDE SEQUENCE [LARGE SCALE GENOMIC DNA]</scope>
</reference>
<dbReference type="Proteomes" id="UP000580250">
    <property type="component" value="Unassembled WGS sequence"/>
</dbReference>
<dbReference type="InterPro" id="IPR040079">
    <property type="entry name" value="Glutathione_S-Trfase"/>
</dbReference>
<dbReference type="InterPro" id="IPR026928">
    <property type="entry name" value="FAX/IsoI-like"/>
</dbReference>
<evidence type="ECO:0000256" key="1">
    <source>
        <dbReference type="ARBA" id="ARBA00006475"/>
    </source>
</evidence>
<dbReference type="SFLD" id="SFLDS00019">
    <property type="entry name" value="Glutathione_Transferase_(cytos"/>
    <property type="match status" value="1"/>
</dbReference>
<feature type="domain" description="Thioredoxin-like fold" evidence="3">
    <location>
        <begin position="43"/>
        <end position="134"/>
    </location>
</feature>
<dbReference type="InterPro" id="IPR036249">
    <property type="entry name" value="Thioredoxin-like_sf"/>
</dbReference>
<evidence type="ECO:0000259" key="2">
    <source>
        <dbReference type="Pfam" id="PF17171"/>
    </source>
</evidence>
<dbReference type="GO" id="GO:0005737">
    <property type="term" value="C:cytoplasm"/>
    <property type="evidence" value="ECO:0007669"/>
    <property type="project" value="TreeGrafter"/>
</dbReference>
<dbReference type="SFLD" id="SFLDG01200">
    <property type="entry name" value="SUF1.1"/>
    <property type="match status" value="1"/>
</dbReference>
<proteinExistence type="inferred from homology"/>
<dbReference type="Pfam" id="PF17171">
    <property type="entry name" value="GST_C_6"/>
    <property type="match status" value="1"/>
</dbReference>
<dbReference type="SFLD" id="SFLDG01180">
    <property type="entry name" value="SUF1"/>
    <property type="match status" value="1"/>
</dbReference>
<protein>
    <submittedName>
        <fullName evidence="4">Uncharacterized protein</fullName>
    </submittedName>
</protein>
<dbReference type="InterPro" id="IPR012336">
    <property type="entry name" value="Thioredoxin-like_fold"/>
</dbReference>
<evidence type="ECO:0000259" key="3">
    <source>
        <dbReference type="Pfam" id="PF17172"/>
    </source>
</evidence>
<dbReference type="PANTHER" id="PTHR12289:SF72">
    <property type="entry name" value="GST N-TERMINAL DOMAIN-CONTAINING PROTEIN"/>
    <property type="match status" value="1"/>
</dbReference>
<dbReference type="Pfam" id="PF17172">
    <property type="entry name" value="GST_N_4"/>
    <property type="match status" value="1"/>
</dbReference>
<name>A0A6V7UJB0_MELEN</name>
<evidence type="ECO:0000313" key="4">
    <source>
        <dbReference type="EMBL" id="CAD2159373.1"/>
    </source>
</evidence>
<accession>A0A6V7UJB0</accession>
<organism evidence="4 5">
    <name type="scientific">Meloidogyne enterolobii</name>
    <name type="common">Root-knot nematode worm</name>
    <name type="synonym">Meloidogyne mayaguensis</name>
    <dbReference type="NCBI Taxonomy" id="390850"/>
    <lineage>
        <taxon>Eukaryota</taxon>
        <taxon>Metazoa</taxon>
        <taxon>Ecdysozoa</taxon>
        <taxon>Nematoda</taxon>
        <taxon>Chromadorea</taxon>
        <taxon>Rhabditida</taxon>
        <taxon>Tylenchina</taxon>
        <taxon>Tylenchomorpha</taxon>
        <taxon>Tylenchoidea</taxon>
        <taxon>Meloidogynidae</taxon>
        <taxon>Meloidogyninae</taxon>
        <taxon>Meloidogyne</taxon>
    </lineage>
</organism>
<feature type="domain" description="Metaxin glutathione S-transferase" evidence="2">
    <location>
        <begin position="206"/>
        <end position="271"/>
    </location>
</feature>
<dbReference type="OrthoDB" id="5809458at2759"/>
<gene>
    <name evidence="4" type="ORF">MENT_LOCUS13678</name>
</gene>
<evidence type="ECO:0000313" key="5">
    <source>
        <dbReference type="Proteomes" id="UP000580250"/>
    </source>
</evidence>
<dbReference type="EMBL" id="CAJEWN010000074">
    <property type="protein sequence ID" value="CAD2159373.1"/>
    <property type="molecule type" value="Genomic_DNA"/>
</dbReference>